<keyword evidence="5" id="KW-0254">Endocytosis</keyword>
<dbReference type="AlphaFoldDB" id="A0A3N0XIR5"/>
<dbReference type="InterPro" id="IPR001060">
    <property type="entry name" value="FCH_dom"/>
</dbReference>
<dbReference type="GO" id="GO:0072583">
    <property type="term" value="P:clathrin-dependent endocytosis"/>
    <property type="evidence" value="ECO:0007669"/>
    <property type="project" value="TreeGrafter"/>
</dbReference>
<keyword evidence="8" id="KW-0168">Coated pit</keyword>
<evidence type="ECO:0000256" key="3">
    <source>
        <dbReference type="ARBA" id="ARBA00018998"/>
    </source>
</evidence>
<keyword evidence="4" id="KW-0597">Phosphoprotein</keyword>
<feature type="coiled-coil region" evidence="10">
    <location>
        <begin position="103"/>
        <end position="134"/>
    </location>
</feature>
<evidence type="ECO:0000256" key="9">
    <source>
        <dbReference type="PROSITE-ProRule" id="PRU01077"/>
    </source>
</evidence>
<reference evidence="14 15" key="1">
    <citation type="submission" date="2018-10" db="EMBL/GenBank/DDBJ databases">
        <title>Genome assembly for a Yunnan-Guizhou Plateau 3E fish, Anabarilius grahami (Regan), and its evolutionary and genetic applications.</title>
        <authorList>
            <person name="Jiang W."/>
        </authorList>
    </citation>
    <scope>NUCLEOTIDE SEQUENCE [LARGE SCALE GENOMIC DNA]</scope>
    <source>
        <strain evidence="14">AG-KIZ</strain>
        <tissue evidence="14">Muscle</tissue>
    </source>
</reference>
<evidence type="ECO:0000256" key="5">
    <source>
        <dbReference type="ARBA" id="ARBA00022583"/>
    </source>
</evidence>
<dbReference type="FunFam" id="1.20.1270.60:FF:000016">
    <property type="entry name" value="FCH domain only protein 2"/>
    <property type="match status" value="1"/>
</dbReference>
<dbReference type="GO" id="GO:0030136">
    <property type="term" value="C:clathrin-coated vesicle"/>
    <property type="evidence" value="ECO:0007669"/>
    <property type="project" value="TreeGrafter"/>
</dbReference>
<dbReference type="SMART" id="SM00055">
    <property type="entry name" value="FCH"/>
    <property type="match status" value="1"/>
</dbReference>
<dbReference type="Proteomes" id="UP000281406">
    <property type="component" value="Unassembled WGS sequence"/>
</dbReference>
<dbReference type="GO" id="GO:0048488">
    <property type="term" value="P:synaptic vesicle endocytosis"/>
    <property type="evidence" value="ECO:0007669"/>
    <property type="project" value="TreeGrafter"/>
</dbReference>
<dbReference type="OrthoDB" id="5593455at2759"/>
<comment type="caution">
    <text evidence="14">The sequence shown here is derived from an EMBL/GenBank/DDBJ whole genome shotgun (WGS) entry which is preliminary data.</text>
</comment>
<sequence>MVDQSALRSQLEAIRTMTAIIVEKPKVGDKNNGFDVLYHNMKHGQISSKELSDFIRERATIEEVYSRSMTKLAKTASNCSQLGTFAPVWDVFKQSTEKLAACHMELVRKLQELIKEVQKYVEEQAKNHKKTKEEVASTLEAVQNIQSVSQALQKSKENYVSKMLEQERMRKEGATQRDLDKAGLKVKKATESYKSYVEKYATAKTEFEQRMTETAQKFQGIEEEHVMRMQEIIHSYSQSVEETHIQIGEVQQEFVNNMENTSIESLIQKLAESKGTGKERPGPIEFEECNVSIATEGAKPRKRKTFAIPGRRKDKDTDSTSEYALSGYFGEIPFESPPQSFFCSSFFQNASNGAPPGFYGAIDLHNANVPQLDEEGFCIRPEVNENDILTPDPSLPFPPIPHTCFHLSHRNIFLYLFHRLYSIDSEDEDEPRKFHVQIKPVQTNNGTHQHKATIDELKASIGNITLSPTPAVHMKKNQSSDELTRPKIPQPSFNDRFATNDLLSLDPFGPTSTGSSSSLPHSSDLASLFLTSFPTSPPLQLNDEVFEDPEVDLQSEPTSPSAVSLEVTEPPALPLPSILPPPASLAKPCTPSFPVLPFPPSTSLPDEAVAPLHPGPTRALSVPPALQAVPKDYATHKPPLSAPATGPDTLSSWAQSQWIAFNDAFVPCRGPSHQPARPRSVPVSQQPKLFFREIGDPFGSIGKEESTSSLNEAPARSMQDVPPPNRPTTPLGTAAIVPPPRPLSRPKLPAGKLTGINEAGRPFSPPKVSNSSPPPAAPLARAESSSSLSSNTSLSANNTPTVGTSRGPSPVTLASQDALPIAVAFTESVNAYFKGADPSKCIVKITGDMTLSFPSGIIKIFTSSPSPAVLSFKLSNTSRLEQIMPNQQILHRKSSEQNPAASYYNVDILKYQVHSFPFCYLWDNSLLVHEFFKKHVCSNGIQSTPLNLVVYWKCAPTTTDLRVDYRYNPEAMQPPAALTNVQVLVPVNGGVTNMQSLPNAIWNAEQCKSLWKLSDISDKSENEGSGTLRAKFELSDGPSIPATLAVQFFSEGSTLSGVDMELVGSGYRLSLNKKRFATDRFYSVTVSAGYIFTPVVGNNECQCLCVESFNQPIRSKH</sequence>
<dbReference type="GO" id="GO:0098793">
    <property type="term" value="C:presynapse"/>
    <property type="evidence" value="ECO:0007669"/>
    <property type="project" value="GOC"/>
</dbReference>
<dbReference type="GO" id="GO:0005886">
    <property type="term" value="C:plasma membrane"/>
    <property type="evidence" value="ECO:0007669"/>
    <property type="project" value="TreeGrafter"/>
</dbReference>
<dbReference type="Pfam" id="PF10291">
    <property type="entry name" value="muHD"/>
    <property type="match status" value="1"/>
</dbReference>
<evidence type="ECO:0000256" key="10">
    <source>
        <dbReference type="SAM" id="Coils"/>
    </source>
</evidence>
<name>A0A3N0XIR5_ANAGA</name>
<evidence type="ECO:0000256" key="7">
    <source>
        <dbReference type="ARBA" id="ARBA00023136"/>
    </source>
</evidence>
<keyword evidence="6 9" id="KW-0175">Coiled coil</keyword>
<dbReference type="PROSITE" id="PS51741">
    <property type="entry name" value="F_BAR"/>
    <property type="match status" value="1"/>
</dbReference>
<gene>
    <name evidence="14" type="ORF">DPX16_22608</name>
</gene>
<evidence type="ECO:0000256" key="11">
    <source>
        <dbReference type="SAM" id="MobiDB-lite"/>
    </source>
</evidence>
<evidence type="ECO:0000313" key="14">
    <source>
        <dbReference type="EMBL" id="ROI16631.1"/>
    </source>
</evidence>
<dbReference type="InterPro" id="IPR028565">
    <property type="entry name" value="MHD"/>
</dbReference>
<dbReference type="PANTHER" id="PTHR23065:SF8">
    <property type="entry name" value="F-BAR DOMAIN ONLY PROTEIN 2"/>
    <property type="match status" value="1"/>
</dbReference>
<dbReference type="InterPro" id="IPR054713">
    <property type="entry name" value="GMIP/FCHO2-like_FCH"/>
</dbReference>
<dbReference type="InterPro" id="IPR030122">
    <property type="entry name" value="FCHo2_F-BAR"/>
</dbReference>
<comment type="subcellular location">
    <subcellularLocation>
        <location evidence="1">Membrane</location>
        <location evidence="1">Clathrin-coated pit</location>
        <topology evidence="1">Peripheral membrane protein</topology>
        <orientation evidence="1">Cytoplasmic side</orientation>
    </subcellularLocation>
</comment>
<dbReference type="EMBL" id="RJVU01074626">
    <property type="protein sequence ID" value="ROI16631.1"/>
    <property type="molecule type" value="Genomic_DNA"/>
</dbReference>
<dbReference type="PANTHER" id="PTHR23065">
    <property type="entry name" value="PROLINE-SERINE-THREONINE PHOSPHATASE INTERACTING PROTEIN 1"/>
    <property type="match status" value="1"/>
</dbReference>
<dbReference type="GO" id="GO:0060028">
    <property type="term" value="P:convergent extension involved in axis elongation"/>
    <property type="evidence" value="ECO:0007669"/>
    <property type="project" value="UniProtKB-ARBA"/>
</dbReference>
<keyword evidence="15" id="KW-1185">Reference proteome</keyword>
<feature type="compositionally biased region" description="Low complexity" evidence="11">
    <location>
        <begin position="778"/>
        <end position="801"/>
    </location>
</feature>
<dbReference type="PROSITE" id="PS51072">
    <property type="entry name" value="MHD"/>
    <property type="match status" value="1"/>
</dbReference>
<evidence type="ECO:0000256" key="1">
    <source>
        <dbReference type="ARBA" id="ARBA00004283"/>
    </source>
</evidence>
<feature type="region of interest" description="Disordered" evidence="11">
    <location>
        <begin position="473"/>
        <end position="496"/>
    </location>
</feature>
<protein>
    <recommendedName>
        <fullName evidence="3">F-BAR domain only protein 2</fullName>
    </recommendedName>
</protein>
<dbReference type="CDD" id="cd07673">
    <property type="entry name" value="F-BAR_FCHO2"/>
    <property type="match status" value="1"/>
</dbReference>
<evidence type="ECO:0000313" key="15">
    <source>
        <dbReference type="Proteomes" id="UP000281406"/>
    </source>
</evidence>
<feature type="domain" description="MHD" evidence="12">
    <location>
        <begin position="818"/>
        <end position="1093"/>
    </location>
</feature>
<dbReference type="InterPro" id="IPR031160">
    <property type="entry name" value="F_BAR_dom"/>
</dbReference>
<dbReference type="GO" id="GO:0048268">
    <property type="term" value="P:clathrin coat assembly"/>
    <property type="evidence" value="ECO:0007669"/>
    <property type="project" value="TreeGrafter"/>
</dbReference>
<dbReference type="GO" id="GO:0005905">
    <property type="term" value="C:clathrin-coated pit"/>
    <property type="evidence" value="ECO:0007669"/>
    <property type="project" value="UniProtKB-SubCell"/>
</dbReference>
<dbReference type="Gene3D" id="1.20.1270.60">
    <property type="entry name" value="Arfaptin homology (AH) domain/BAR domain"/>
    <property type="match status" value="1"/>
</dbReference>
<evidence type="ECO:0000256" key="2">
    <source>
        <dbReference type="ARBA" id="ARBA00011064"/>
    </source>
</evidence>
<accession>A0A3N0XIR5</accession>
<comment type="similarity">
    <text evidence="2">Belongs to the FCHO family.</text>
</comment>
<dbReference type="SUPFAM" id="SSF103657">
    <property type="entry name" value="BAR/IMD domain-like"/>
    <property type="match status" value="1"/>
</dbReference>
<evidence type="ECO:0000259" key="13">
    <source>
        <dbReference type="PROSITE" id="PS51741"/>
    </source>
</evidence>
<dbReference type="Pfam" id="PF22699">
    <property type="entry name" value="GMIP-like_FCH"/>
    <property type="match status" value="1"/>
</dbReference>
<feature type="domain" description="F-BAR" evidence="13">
    <location>
        <begin position="23"/>
        <end position="266"/>
    </location>
</feature>
<feature type="compositionally biased region" description="Polar residues" evidence="11">
    <location>
        <begin position="802"/>
        <end position="811"/>
    </location>
</feature>
<evidence type="ECO:0000256" key="8">
    <source>
        <dbReference type="ARBA" id="ARBA00023176"/>
    </source>
</evidence>
<evidence type="ECO:0000256" key="4">
    <source>
        <dbReference type="ARBA" id="ARBA00022553"/>
    </source>
</evidence>
<organism evidence="14 15">
    <name type="scientific">Anabarilius grahami</name>
    <name type="common">Kanglang fish</name>
    <name type="synonym">Barilius grahami</name>
    <dbReference type="NCBI Taxonomy" id="495550"/>
    <lineage>
        <taxon>Eukaryota</taxon>
        <taxon>Metazoa</taxon>
        <taxon>Chordata</taxon>
        <taxon>Craniata</taxon>
        <taxon>Vertebrata</taxon>
        <taxon>Euteleostomi</taxon>
        <taxon>Actinopterygii</taxon>
        <taxon>Neopterygii</taxon>
        <taxon>Teleostei</taxon>
        <taxon>Ostariophysi</taxon>
        <taxon>Cypriniformes</taxon>
        <taxon>Xenocyprididae</taxon>
        <taxon>Xenocypridinae</taxon>
        <taxon>Xenocypridinae incertae sedis</taxon>
        <taxon>Anabarilius</taxon>
    </lineage>
</organism>
<feature type="region of interest" description="Disordered" evidence="11">
    <location>
        <begin position="695"/>
        <end position="811"/>
    </location>
</feature>
<dbReference type="InterPro" id="IPR027267">
    <property type="entry name" value="AH/BAR_dom_sf"/>
</dbReference>
<evidence type="ECO:0000256" key="6">
    <source>
        <dbReference type="ARBA" id="ARBA00023054"/>
    </source>
</evidence>
<proteinExistence type="inferred from homology"/>
<evidence type="ECO:0000259" key="12">
    <source>
        <dbReference type="PROSITE" id="PS51072"/>
    </source>
</evidence>
<dbReference type="InterPro" id="IPR018808">
    <property type="entry name" value="Muniscin_C"/>
</dbReference>
<keyword evidence="7" id="KW-0472">Membrane</keyword>